<dbReference type="EMBL" id="JAQNVG010000041">
    <property type="protein sequence ID" value="MDC2238082.1"/>
    <property type="molecule type" value="Genomic_DNA"/>
</dbReference>
<evidence type="ECO:0000313" key="1">
    <source>
        <dbReference type="EMBL" id="MDC2238082.1"/>
    </source>
</evidence>
<dbReference type="AlphaFoldDB" id="A0AAP3WHW0"/>
<organism evidence="1 2">
    <name type="scientific">Bacteroides thetaiotaomicron</name>
    <dbReference type="NCBI Taxonomy" id="818"/>
    <lineage>
        <taxon>Bacteria</taxon>
        <taxon>Pseudomonadati</taxon>
        <taxon>Bacteroidota</taxon>
        <taxon>Bacteroidia</taxon>
        <taxon>Bacteroidales</taxon>
        <taxon>Bacteroidaceae</taxon>
        <taxon>Bacteroides</taxon>
    </lineage>
</organism>
<gene>
    <name evidence="1" type="ORF">PO127_20275</name>
</gene>
<proteinExistence type="predicted"/>
<reference evidence="1" key="1">
    <citation type="submission" date="2022-10" db="EMBL/GenBank/DDBJ databases">
        <title>Human gut microbiome strain richness.</title>
        <authorList>
            <person name="Chen-Liaw A."/>
        </authorList>
    </citation>
    <scope>NUCLEOTIDE SEQUENCE</scope>
    <source>
        <strain evidence="1">1001283st1_A3_1001283B150304_161114</strain>
    </source>
</reference>
<dbReference type="RefSeq" id="WP_229119253.1">
    <property type="nucleotide sequence ID" value="NZ_JADNKL010000001.1"/>
</dbReference>
<comment type="caution">
    <text evidence="1">The sequence shown here is derived from an EMBL/GenBank/DDBJ whole genome shotgun (WGS) entry which is preliminary data.</text>
</comment>
<accession>A0AAP3WHW0</accession>
<protein>
    <submittedName>
        <fullName evidence="1">Uncharacterized protein</fullName>
    </submittedName>
</protein>
<evidence type="ECO:0000313" key="2">
    <source>
        <dbReference type="Proteomes" id="UP001217776"/>
    </source>
</evidence>
<dbReference type="Proteomes" id="UP001217776">
    <property type="component" value="Unassembled WGS sequence"/>
</dbReference>
<sequence>MERELPFRAAQGQVLIHDSHIRMPVEDMTISAQGFLVHLVVVPFRQRDMNVMVRGGYKHIPDGQQDIECLGGTGKEQVSSDNHFPDIPFPANSHGLLPVGLECRDVVFRDVDVIQ</sequence>
<name>A0AAP3WHW0_BACT4</name>